<dbReference type="PROSITE" id="PS00518">
    <property type="entry name" value="ZF_RING_1"/>
    <property type="match status" value="1"/>
</dbReference>
<keyword evidence="4" id="KW-0808">Transferase</keyword>
<dbReference type="SMART" id="SM00184">
    <property type="entry name" value="RING"/>
    <property type="match status" value="1"/>
</dbReference>
<evidence type="ECO:0000256" key="8">
    <source>
        <dbReference type="ARBA" id="ARBA00022786"/>
    </source>
</evidence>
<organism evidence="15 16">
    <name type="scientific">Microctonus hyperodae</name>
    <name type="common">Parasitoid wasp</name>
    <dbReference type="NCBI Taxonomy" id="165561"/>
    <lineage>
        <taxon>Eukaryota</taxon>
        <taxon>Metazoa</taxon>
        <taxon>Ecdysozoa</taxon>
        <taxon>Arthropoda</taxon>
        <taxon>Hexapoda</taxon>
        <taxon>Insecta</taxon>
        <taxon>Pterygota</taxon>
        <taxon>Neoptera</taxon>
        <taxon>Endopterygota</taxon>
        <taxon>Hymenoptera</taxon>
        <taxon>Apocrita</taxon>
        <taxon>Ichneumonoidea</taxon>
        <taxon>Braconidae</taxon>
        <taxon>Euphorinae</taxon>
        <taxon>Microctonus</taxon>
    </lineage>
</organism>
<dbReference type="InterPro" id="IPR013083">
    <property type="entry name" value="Znf_RING/FYVE/PHD"/>
</dbReference>
<evidence type="ECO:0000256" key="2">
    <source>
        <dbReference type="ARBA" id="ARBA00004123"/>
    </source>
</evidence>
<dbReference type="CDD" id="cd16550">
    <property type="entry name" value="RING-HC_RNF168"/>
    <property type="match status" value="1"/>
</dbReference>
<evidence type="ECO:0000259" key="14">
    <source>
        <dbReference type="PROSITE" id="PS50089"/>
    </source>
</evidence>
<protein>
    <recommendedName>
        <fullName evidence="3">RING-type E3 ubiquitin transferase</fullName>
        <ecNumber evidence="3">2.3.2.27</ecNumber>
    </recommendedName>
</protein>
<keyword evidence="12" id="KW-0175">Coiled coil</keyword>
<dbReference type="Pfam" id="PF00097">
    <property type="entry name" value="zf-C3HC4"/>
    <property type="match status" value="1"/>
</dbReference>
<evidence type="ECO:0000256" key="11">
    <source>
        <dbReference type="PROSITE-ProRule" id="PRU00175"/>
    </source>
</evidence>
<dbReference type="AlphaFoldDB" id="A0AA39L059"/>
<proteinExistence type="predicted"/>
<evidence type="ECO:0000256" key="4">
    <source>
        <dbReference type="ARBA" id="ARBA00022679"/>
    </source>
</evidence>
<keyword evidence="16" id="KW-1185">Reference proteome</keyword>
<dbReference type="GO" id="GO:0006302">
    <property type="term" value="P:double-strand break repair"/>
    <property type="evidence" value="ECO:0007669"/>
    <property type="project" value="TreeGrafter"/>
</dbReference>
<dbReference type="InterPro" id="IPR001841">
    <property type="entry name" value="Znf_RING"/>
</dbReference>
<keyword evidence="6" id="KW-0227">DNA damage</keyword>
<reference evidence="15" key="1">
    <citation type="journal article" date="2023" name="bioRxiv">
        <title>Scaffold-level genome assemblies of two parasitoid biocontrol wasps reveal the parthenogenesis mechanism and an associated novel virus.</title>
        <authorList>
            <person name="Inwood S."/>
            <person name="Skelly J."/>
            <person name="Guhlin J."/>
            <person name="Harrop T."/>
            <person name="Goldson S."/>
            <person name="Dearden P."/>
        </authorList>
    </citation>
    <scope>NUCLEOTIDE SEQUENCE</scope>
    <source>
        <strain evidence="15">Lincoln</strain>
        <tissue evidence="15">Whole body</tissue>
    </source>
</reference>
<feature type="region of interest" description="Disordered" evidence="13">
    <location>
        <begin position="637"/>
        <end position="731"/>
    </location>
</feature>
<feature type="domain" description="RING-type" evidence="14">
    <location>
        <begin position="30"/>
        <end position="69"/>
    </location>
</feature>
<dbReference type="GO" id="GO:0031491">
    <property type="term" value="F:nucleosome binding"/>
    <property type="evidence" value="ECO:0007669"/>
    <property type="project" value="TreeGrafter"/>
</dbReference>
<evidence type="ECO:0000313" key="16">
    <source>
        <dbReference type="Proteomes" id="UP001168972"/>
    </source>
</evidence>
<evidence type="ECO:0000256" key="5">
    <source>
        <dbReference type="ARBA" id="ARBA00022723"/>
    </source>
</evidence>
<dbReference type="InterPro" id="IPR017907">
    <property type="entry name" value="Znf_RING_CS"/>
</dbReference>
<dbReference type="CDD" id="cd22249">
    <property type="entry name" value="UDM1_RNF168_RNF169-like"/>
    <property type="match status" value="1"/>
</dbReference>
<evidence type="ECO:0000256" key="10">
    <source>
        <dbReference type="ARBA" id="ARBA00023242"/>
    </source>
</evidence>
<name>A0AA39L059_MICHY</name>
<evidence type="ECO:0000256" key="6">
    <source>
        <dbReference type="ARBA" id="ARBA00022763"/>
    </source>
</evidence>
<accession>A0AA39L059</accession>
<feature type="coiled-coil region" evidence="12">
    <location>
        <begin position="131"/>
        <end position="169"/>
    </location>
</feature>
<dbReference type="Proteomes" id="UP001168972">
    <property type="component" value="Unassembled WGS sequence"/>
</dbReference>
<feature type="region of interest" description="Disordered" evidence="13">
    <location>
        <begin position="816"/>
        <end position="852"/>
    </location>
</feature>
<evidence type="ECO:0000256" key="9">
    <source>
        <dbReference type="ARBA" id="ARBA00022833"/>
    </source>
</evidence>
<evidence type="ECO:0000256" key="12">
    <source>
        <dbReference type="SAM" id="Coils"/>
    </source>
</evidence>
<dbReference type="Gene3D" id="3.30.40.10">
    <property type="entry name" value="Zinc/RING finger domain, C3HC4 (zinc finger)"/>
    <property type="match status" value="1"/>
</dbReference>
<dbReference type="GO" id="GO:0005634">
    <property type="term" value="C:nucleus"/>
    <property type="evidence" value="ECO:0007669"/>
    <property type="project" value="UniProtKB-SubCell"/>
</dbReference>
<evidence type="ECO:0000256" key="3">
    <source>
        <dbReference type="ARBA" id="ARBA00012483"/>
    </source>
</evidence>
<keyword evidence="7 11" id="KW-0863">Zinc-finger</keyword>
<feature type="compositionally biased region" description="Low complexity" evidence="13">
    <location>
        <begin position="830"/>
        <end position="842"/>
    </location>
</feature>
<dbReference type="EC" id="2.3.2.27" evidence="3"/>
<gene>
    <name evidence="15" type="ORF">PV327_005870</name>
</gene>
<reference evidence="15" key="2">
    <citation type="submission" date="2023-03" db="EMBL/GenBank/DDBJ databases">
        <authorList>
            <person name="Inwood S.N."/>
            <person name="Skelly J.G."/>
            <person name="Guhlin J."/>
            <person name="Harrop T.W.R."/>
            <person name="Goldson S.G."/>
            <person name="Dearden P.K."/>
        </authorList>
    </citation>
    <scope>NUCLEOTIDE SEQUENCE</scope>
    <source>
        <strain evidence="15">Lincoln</strain>
        <tissue evidence="15">Whole body</tissue>
    </source>
</reference>
<dbReference type="PROSITE" id="PS50089">
    <property type="entry name" value="ZF_RING_2"/>
    <property type="match status" value="1"/>
</dbReference>
<evidence type="ECO:0000256" key="1">
    <source>
        <dbReference type="ARBA" id="ARBA00000900"/>
    </source>
</evidence>
<keyword evidence="10" id="KW-0539">Nucleus</keyword>
<comment type="subcellular location">
    <subcellularLocation>
        <location evidence="2">Nucleus</location>
    </subcellularLocation>
</comment>
<sequence length="852" mass="97048">MATYLKRASKLFDISRPQASAEINLRDLMCPVCRGILIEPVTLPCSHNLCLRCLKGTFEHNSLSCPLCRVRVGSWLRTATKSESLVNGALWEHIRSRFPKEIEDKHNDDVSDTHCDNGYAPKILSAAGEIRREYEMQLQIAEVEMRRQRESERIANEELIRKIHEDEEKEKLVQLAQDRLLAKTLAKKQLLEKEKNVKYYESLKNSTLINNSDDNLNQAGNNLMNSMINDTKMDGSSLLYGRDANLILDMKQTEPRKSNLNLLSKIQAERLALGVKSSIINKSKNATKLCCDYSAPCHSIVTLKHQSVAMLTNKSSFNYISEPSCSNSKIYGDQNEEELRVPSDVLNTSSNKKSLGIGICVQSQMTTGLNDDKRIGSAQSAGSHDSINPEIHHFKPIRAMPRTPLKLSQDGRQIDPKLLRVVPILKRISNPTLKPPSQHMKRIIGCSWSAFKGRVRQNEKAECSKPNWKSPGNPIQNHYQFTKIQARPQASETARKLDLVPDVSFDTNKNYTKSINRILNGTKVSKKLILDDNDNDDNLEIIMEPLKPNKSKGQIKNGLLGKRKQKNLSRSMFNNDEVQNSPSCCSTIVEKTPVIVTKLIEEQRIEEDEFGAVENIAERIKRRKVAMETFKKTEITSEIKRKSTRSKMLNKRGSDNHAEIQENENSESKDEESDEEIELPLKSRRKSIKTKGARQKNNKNLKSKVTIELDSADKSNQKRNKMDKRTTRNSVRLKTNSDNNEELNNKNVVGIDEIIDADLDERVLQDQERIERLVMQEKKDYELAQRLQAKFNEMERISGRTRGSRRALERNEIVINNSDNDKTTKVNGKSSSNNSINTATNAVKSRRRQRCD</sequence>
<dbReference type="PANTHER" id="PTHR23328">
    <property type="entry name" value="RING-TYPE DOMAIN-CONTAINING PROTEIN"/>
    <property type="match status" value="1"/>
</dbReference>
<keyword evidence="8" id="KW-0833">Ubl conjugation pathway</keyword>
<feature type="compositionally biased region" description="Basic residues" evidence="13">
    <location>
        <begin position="682"/>
        <end position="702"/>
    </location>
</feature>
<dbReference type="GO" id="GO:0008270">
    <property type="term" value="F:zinc ion binding"/>
    <property type="evidence" value="ECO:0007669"/>
    <property type="project" value="UniProtKB-KW"/>
</dbReference>
<dbReference type="InterPro" id="IPR051657">
    <property type="entry name" value="RNF168/RNF169_E3_ubiq-ligase"/>
</dbReference>
<dbReference type="EMBL" id="JAQQBR010000003">
    <property type="protein sequence ID" value="KAK0180204.1"/>
    <property type="molecule type" value="Genomic_DNA"/>
</dbReference>
<dbReference type="SUPFAM" id="SSF57850">
    <property type="entry name" value="RING/U-box"/>
    <property type="match status" value="1"/>
</dbReference>
<keyword evidence="9" id="KW-0862">Zinc</keyword>
<comment type="caution">
    <text evidence="15">The sequence shown here is derived from an EMBL/GenBank/DDBJ whole genome shotgun (WGS) entry which is preliminary data.</text>
</comment>
<comment type="catalytic activity">
    <reaction evidence="1">
        <text>S-ubiquitinyl-[E2 ubiquitin-conjugating enzyme]-L-cysteine + [acceptor protein]-L-lysine = [E2 ubiquitin-conjugating enzyme]-L-cysteine + N(6)-ubiquitinyl-[acceptor protein]-L-lysine.</text>
        <dbReference type="EC" id="2.3.2.27"/>
    </reaction>
</comment>
<evidence type="ECO:0000256" key="7">
    <source>
        <dbReference type="ARBA" id="ARBA00022771"/>
    </source>
</evidence>
<dbReference type="GO" id="GO:0061630">
    <property type="term" value="F:ubiquitin protein ligase activity"/>
    <property type="evidence" value="ECO:0007669"/>
    <property type="project" value="UniProtKB-EC"/>
</dbReference>
<dbReference type="PANTHER" id="PTHR23328:SF0">
    <property type="entry name" value="RING-TYPE DOMAIN-CONTAINING PROTEIN"/>
    <property type="match status" value="1"/>
</dbReference>
<keyword evidence="5" id="KW-0479">Metal-binding</keyword>
<evidence type="ECO:0000313" key="15">
    <source>
        <dbReference type="EMBL" id="KAK0180204.1"/>
    </source>
</evidence>
<dbReference type="InterPro" id="IPR018957">
    <property type="entry name" value="Znf_C3HC4_RING-type"/>
</dbReference>
<feature type="compositionally biased region" description="Acidic residues" evidence="13">
    <location>
        <begin position="661"/>
        <end position="678"/>
    </location>
</feature>
<evidence type="ECO:0000256" key="13">
    <source>
        <dbReference type="SAM" id="MobiDB-lite"/>
    </source>
</evidence>
<feature type="compositionally biased region" description="Basic and acidic residues" evidence="13">
    <location>
        <begin position="705"/>
        <end position="716"/>
    </location>
</feature>
<dbReference type="GO" id="GO:0035861">
    <property type="term" value="C:site of double-strand break"/>
    <property type="evidence" value="ECO:0007669"/>
    <property type="project" value="TreeGrafter"/>
</dbReference>